<dbReference type="EMBL" id="CAADIH010000037">
    <property type="protein sequence ID" value="VFR51083.1"/>
    <property type="molecule type" value="Genomic_DNA"/>
</dbReference>
<evidence type="ECO:0000313" key="8">
    <source>
        <dbReference type="EMBL" id="VFR87686.1"/>
    </source>
</evidence>
<evidence type="ECO:0000313" key="7">
    <source>
        <dbReference type="EMBL" id="VFR84498.1"/>
    </source>
</evidence>
<dbReference type="CDD" id="cd03293">
    <property type="entry name" value="ABC_NrtD_SsuB_transporters"/>
    <property type="match status" value="1"/>
</dbReference>
<evidence type="ECO:0000256" key="3">
    <source>
        <dbReference type="ARBA" id="ARBA00022840"/>
    </source>
</evidence>
<evidence type="ECO:0000256" key="2">
    <source>
        <dbReference type="ARBA" id="ARBA00022741"/>
    </source>
</evidence>
<evidence type="ECO:0000313" key="5">
    <source>
        <dbReference type="EMBL" id="VFR33216.1"/>
    </source>
</evidence>
<dbReference type="EMBL" id="CAADIE010000002">
    <property type="protein sequence ID" value="VFR33216.1"/>
    <property type="molecule type" value="Genomic_DNA"/>
</dbReference>
<dbReference type="InterPro" id="IPR003439">
    <property type="entry name" value="ABC_transporter-like_ATP-bd"/>
</dbReference>
<feature type="domain" description="ABC transporter" evidence="4">
    <location>
        <begin position="28"/>
        <end position="261"/>
    </location>
</feature>
<proteinExistence type="predicted"/>
<dbReference type="AlphaFoldDB" id="A0A484Q5Z0"/>
<dbReference type="GO" id="GO:0016887">
    <property type="term" value="F:ATP hydrolysis activity"/>
    <property type="evidence" value="ECO:0007669"/>
    <property type="project" value="InterPro"/>
</dbReference>
<dbReference type="SUPFAM" id="SSF52540">
    <property type="entry name" value="P-loop containing nucleoside triphosphate hydrolases"/>
    <property type="match status" value="1"/>
</dbReference>
<sequence>MTSLSAVSIGALAAPAAAFAPPSRETPVRIRGLSYTVGAQGRRARATPILAGVDLEIAPRQFVALVGPSGCGKSTLLNFLAGLLPPQAGSLSLGEQEQGRPRSVGYMFQQHGLLPWRTVQKNVELGLEMAGLPRAERADRAHAMLADMGLQGFEQHYPKEISGGMCQRVALARTLATQPDLLLMDEPFGALDAQTRALIHEMFSAYWETHRKTVLFVTHDLAEAVFLADRVLVMSARPGRIAADHAIDLPRPRRLEALRVDPQFHARVETLWQDIKTQSAAALRGHA</sequence>
<dbReference type="InterPro" id="IPR027417">
    <property type="entry name" value="P-loop_NTPase"/>
</dbReference>
<reference evidence="5" key="1">
    <citation type="submission" date="2019-03" db="EMBL/GenBank/DDBJ databases">
        <authorList>
            <person name="Danneels B."/>
        </authorList>
    </citation>
    <scope>NUCLEOTIDE SEQUENCE</scope>
</reference>
<dbReference type="PROSITE" id="PS00211">
    <property type="entry name" value="ABC_TRANSPORTER_1"/>
    <property type="match status" value="1"/>
</dbReference>
<evidence type="ECO:0000313" key="6">
    <source>
        <dbReference type="EMBL" id="VFR51083.1"/>
    </source>
</evidence>
<dbReference type="InterPro" id="IPR017871">
    <property type="entry name" value="ABC_transporter-like_CS"/>
</dbReference>
<dbReference type="Gene3D" id="3.40.50.300">
    <property type="entry name" value="P-loop containing nucleotide triphosphate hydrolases"/>
    <property type="match status" value="1"/>
</dbReference>
<dbReference type="GO" id="GO:0005524">
    <property type="term" value="F:ATP binding"/>
    <property type="evidence" value="ECO:0007669"/>
    <property type="project" value="UniProtKB-KW"/>
</dbReference>
<keyword evidence="1" id="KW-0813">Transport</keyword>
<evidence type="ECO:0000256" key="1">
    <source>
        <dbReference type="ARBA" id="ARBA00022448"/>
    </source>
</evidence>
<keyword evidence="2" id="KW-0547">Nucleotide-binding</keyword>
<dbReference type="PANTHER" id="PTHR42788">
    <property type="entry name" value="TAURINE IMPORT ATP-BINDING PROTEIN-RELATED"/>
    <property type="match status" value="1"/>
</dbReference>
<gene>
    <name evidence="5" type="ORF">BER1_3815</name>
    <name evidence="6" type="ORF">BER2_3784</name>
    <name evidence="8" type="ORF">ISE1_3648</name>
    <name evidence="7" type="ORF">ISE2_3629</name>
</gene>
<dbReference type="PROSITE" id="PS50893">
    <property type="entry name" value="ABC_TRANSPORTER_2"/>
    <property type="match status" value="1"/>
</dbReference>
<protein>
    <submittedName>
        <fullName evidence="5">ABC-type nitrate/sulfonate/bicarbonate transport system, ATPase component</fullName>
    </submittedName>
</protein>
<name>A0A484Q5Z0_9ZZZZ</name>
<keyword evidence="3" id="KW-0067">ATP-binding</keyword>
<dbReference type="EMBL" id="CAADIN010000010">
    <property type="protein sequence ID" value="VFR84498.1"/>
    <property type="molecule type" value="Genomic_DNA"/>
</dbReference>
<accession>A0A484Q5Z0</accession>
<evidence type="ECO:0000259" key="4">
    <source>
        <dbReference type="PROSITE" id="PS50893"/>
    </source>
</evidence>
<organism evidence="5">
    <name type="scientific">plant metagenome</name>
    <dbReference type="NCBI Taxonomy" id="1297885"/>
    <lineage>
        <taxon>unclassified sequences</taxon>
        <taxon>metagenomes</taxon>
        <taxon>organismal metagenomes</taxon>
    </lineage>
</organism>
<dbReference type="Pfam" id="PF00005">
    <property type="entry name" value="ABC_tran"/>
    <property type="match status" value="1"/>
</dbReference>
<dbReference type="InterPro" id="IPR050166">
    <property type="entry name" value="ABC_transporter_ATP-bind"/>
</dbReference>
<dbReference type="EMBL" id="CAADIM010000029">
    <property type="protein sequence ID" value="VFR87686.1"/>
    <property type="molecule type" value="Genomic_DNA"/>
</dbReference>
<dbReference type="SMART" id="SM00382">
    <property type="entry name" value="AAA"/>
    <property type="match status" value="1"/>
</dbReference>
<dbReference type="InterPro" id="IPR003593">
    <property type="entry name" value="AAA+_ATPase"/>
</dbReference>
<dbReference type="PANTHER" id="PTHR42788:SF13">
    <property type="entry name" value="ALIPHATIC SULFONATES IMPORT ATP-BINDING PROTEIN SSUB"/>
    <property type="match status" value="1"/>
</dbReference>